<name>A0AA91TV98_NIACI</name>
<dbReference type="Proteomes" id="UP000216961">
    <property type="component" value="Unassembled WGS sequence"/>
</dbReference>
<accession>A0AA91TV98</accession>
<dbReference type="EMBL" id="NPBQ01000014">
    <property type="protein sequence ID" value="PAD84940.1"/>
    <property type="molecule type" value="Genomic_DNA"/>
</dbReference>
<sequence>MIRVMKVKSKNNFKYCKKIFEIDEVYKAYISKSGIIVINEGQRVYFEDRIPGHFIWDTSIESFKNNFEVIQEDLVHSKAELNKFIG</sequence>
<protein>
    <submittedName>
        <fullName evidence="1">Uncharacterized protein</fullName>
    </submittedName>
</protein>
<reference evidence="1 2" key="1">
    <citation type="submission" date="2017-07" db="EMBL/GenBank/DDBJ databases">
        <title>Isolation and whole genome analysis of endospore-forming bacteria from heroin.</title>
        <authorList>
            <person name="Kalinowski J."/>
            <person name="Ahrens B."/>
            <person name="Al-Dilaimi A."/>
            <person name="Winkler A."/>
            <person name="Wibberg D."/>
            <person name="Schleenbecker U."/>
            <person name="Ruckert C."/>
            <person name="Wolfel R."/>
            <person name="Grass G."/>
        </authorList>
    </citation>
    <scope>NUCLEOTIDE SEQUENCE [LARGE SCALE GENOMIC DNA]</scope>
    <source>
        <strain evidence="1 2">7521-2</strain>
    </source>
</reference>
<dbReference type="AlphaFoldDB" id="A0AA91TV98"/>
<dbReference type="RefSeq" id="WP_095328624.1">
    <property type="nucleotide sequence ID" value="NZ_NPBQ01000014.1"/>
</dbReference>
<proteinExistence type="predicted"/>
<evidence type="ECO:0000313" key="1">
    <source>
        <dbReference type="EMBL" id="PAD84940.1"/>
    </source>
</evidence>
<evidence type="ECO:0000313" key="2">
    <source>
        <dbReference type="Proteomes" id="UP000216961"/>
    </source>
</evidence>
<organism evidence="1 2">
    <name type="scientific">Niallia circulans</name>
    <name type="common">Bacillus circulans</name>
    <dbReference type="NCBI Taxonomy" id="1397"/>
    <lineage>
        <taxon>Bacteria</taxon>
        <taxon>Bacillati</taxon>
        <taxon>Bacillota</taxon>
        <taxon>Bacilli</taxon>
        <taxon>Bacillales</taxon>
        <taxon>Bacillaceae</taxon>
        <taxon>Niallia</taxon>
    </lineage>
</organism>
<comment type="caution">
    <text evidence="1">The sequence shown here is derived from an EMBL/GenBank/DDBJ whole genome shotgun (WGS) entry which is preliminary data.</text>
</comment>
<gene>
    <name evidence="1" type="ORF">CHH57_01845</name>
</gene>